<evidence type="ECO:0000256" key="9">
    <source>
        <dbReference type="HAMAP-Rule" id="MF_01014"/>
    </source>
</evidence>
<evidence type="ECO:0000313" key="13">
    <source>
        <dbReference type="Proteomes" id="UP000254069"/>
    </source>
</evidence>
<accession>A0A380BNV2</accession>
<sequence>MIIPAIDLIEGQVVRLFQGDYQQETRFNLQPKAQLLAYQAQGASLLHLVDLTGAKDPERCQSSLIASLAAALDTPLQVGGGVRSQRQLDELFKAGVSRVVIGSLAVREPKLVGAWLEQYGPDAICLALDVNINAAGEKIVAVHGWQSGGGKTLESLVAQFAPLGLKHALVTDISRDGTMTGANTALYRELAQTFPDIAWQASGGIASLDDVAAVRDSGASGLIIGKALLTGEFSVEEAIACWQNV</sequence>
<evidence type="ECO:0000256" key="8">
    <source>
        <dbReference type="ARBA" id="ARBA00023235"/>
    </source>
</evidence>
<dbReference type="InterPro" id="IPR011060">
    <property type="entry name" value="RibuloseP-bd_barrel"/>
</dbReference>
<dbReference type="InterPro" id="IPR044524">
    <property type="entry name" value="Isoase_HisA-like"/>
</dbReference>
<feature type="active site" description="Proton donor" evidence="9">
    <location>
        <position position="129"/>
    </location>
</feature>
<dbReference type="EC" id="5.3.1.16" evidence="9 11"/>
<protein>
    <recommendedName>
        <fullName evidence="9 11">1-(5-phosphoribosyl)-5-[(5-phosphoribosylamino)methylideneamino] imidazole-4-carboxamide isomerase</fullName>
        <ecNumber evidence="9 11">5.3.1.16</ecNumber>
    </recommendedName>
    <alternativeName>
        <fullName evidence="9">Phosphoribosylformimino-5-aminoimidazole carboxamide ribotide isomerase</fullName>
    </alternativeName>
</protein>
<evidence type="ECO:0000313" key="12">
    <source>
        <dbReference type="EMBL" id="SUJ04464.1"/>
    </source>
</evidence>
<name>A0A380BNV2_9GAMM</name>
<dbReference type="Pfam" id="PF00977">
    <property type="entry name" value="His_biosynth"/>
    <property type="match status" value="1"/>
</dbReference>
<comment type="similarity">
    <text evidence="4 9 10">Belongs to the HisA/HisF family.</text>
</comment>
<dbReference type="NCBIfam" id="TIGR00007">
    <property type="entry name" value="1-(5-phosphoribosyl)-5-[(5-phosphoribosylamino)methylideneamino]imidazole-4-carboxamide isomerase"/>
    <property type="match status" value="1"/>
</dbReference>
<evidence type="ECO:0000256" key="1">
    <source>
        <dbReference type="ARBA" id="ARBA00000901"/>
    </source>
</evidence>
<dbReference type="Proteomes" id="UP000254069">
    <property type="component" value="Unassembled WGS sequence"/>
</dbReference>
<keyword evidence="13" id="KW-1185">Reference proteome</keyword>
<keyword evidence="8 9" id="KW-0413">Isomerase</keyword>
<evidence type="ECO:0000256" key="11">
    <source>
        <dbReference type="RuleBase" id="RU003658"/>
    </source>
</evidence>
<keyword evidence="6 9" id="KW-0028">Amino-acid biosynthesis</keyword>
<organism evidence="12 13">
    <name type="scientific">Shewanella algae</name>
    <dbReference type="NCBI Taxonomy" id="38313"/>
    <lineage>
        <taxon>Bacteria</taxon>
        <taxon>Pseudomonadati</taxon>
        <taxon>Pseudomonadota</taxon>
        <taxon>Gammaproteobacteria</taxon>
        <taxon>Alteromonadales</taxon>
        <taxon>Shewanellaceae</taxon>
        <taxon>Shewanella</taxon>
    </lineage>
</organism>
<dbReference type="UniPathway" id="UPA00031">
    <property type="reaction ID" value="UER00009"/>
</dbReference>
<feature type="active site" description="Proton acceptor" evidence="9">
    <location>
        <position position="7"/>
    </location>
</feature>
<keyword evidence="7 9" id="KW-0368">Histidine biosynthesis</keyword>
<dbReference type="CDD" id="cd04732">
    <property type="entry name" value="HisA"/>
    <property type="match status" value="1"/>
</dbReference>
<dbReference type="HAMAP" id="MF_01014">
    <property type="entry name" value="HisA"/>
    <property type="match status" value="1"/>
</dbReference>
<dbReference type="RefSeq" id="WP_109247934.1">
    <property type="nucleotide sequence ID" value="NZ_CP032415.1"/>
</dbReference>
<comment type="subcellular location">
    <subcellularLocation>
        <location evidence="2 9 11">Cytoplasm</location>
    </subcellularLocation>
</comment>
<dbReference type="InterPro" id="IPR006063">
    <property type="entry name" value="HisA_bact_arch"/>
</dbReference>
<dbReference type="AlphaFoldDB" id="A0A380BNV2"/>
<evidence type="ECO:0000256" key="10">
    <source>
        <dbReference type="RuleBase" id="RU003657"/>
    </source>
</evidence>
<dbReference type="GO" id="GO:0000105">
    <property type="term" value="P:L-histidine biosynthetic process"/>
    <property type="evidence" value="ECO:0007669"/>
    <property type="project" value="UniProtKB-UniRule"/>
</dbReference>
<evidence type="ECO:0000256" key="4">
    <source>
        <dbReference type="ARBA" id="ARBA00009667"/>
    </source>
</evidence>
<keyword evidence="5 9" id="KW-0963">Cytoplasm</keyword>
<dbReference type="GO" id="GO:0005737">
    <property type="term" value="C:cytoplasm"/>
    <property type="evidence" value="ECO:0007669"/>
    <property type="project" value="UniProtKB-SubCell"/>
</dbReference>
<comment type="catalytic activity">
    <reaction evidence="1 9 11">
        <text>1-(5-phospho-beta-D-ribosyl)-5-[(5-phospho-beta-D-ribosylamino)methylideneamino]imidazole-4-carboxamide = 5-[(5-phospho-1-deoxy-D-ribulos-1-ylimino)methylamino]-1-(5-phospho-beta-D-ribosyl)imidazole-4-carboxamide</text>
        <dbReference type="Rhea" id="RHEA:15469"/>
        <dbReference type="ChEBI" id="CHEBI:58435"/>
        <dbReference type="ChEBI" id="CHEBI:58525"/>
        <dbReference type="EC" id="5.3.1.16"/>
    </reaction>
</comment>
<dbReference type="KEGG" id="salg:BS332_19260"/>
<proteinExistence type="inferred from homology"/>
<dbReference type="GO" id="GO:0000162">
    <property type="term" value="P:L-tryptophan biosynthetic process"/>
    <property type="evidence" value="ECO:0007669"/>
    <property type="project" value="TreeGrafter"/>
</dbReference>
<dbReference type="GO" id="GO:0003949">
    <property type="term" value="F:1-(5-phosphoribosyl)-5-[(5-phosphoribosylamino)methylideneamino]imidazole-4-carboxamide isomerase activity"/>
    <property type="evidence" value="ECO:0007669"/>
    <property type="project" value="UniProtKB-UniRule"/>
</dbReference>
<evidence type="ECO:0000256" key="7">
    <source>
        <dbReference type="ARBA" id="ARBA00023102"/>
    </source>
</evidence>
<comment type="pathway">
    <text evidence="3 9 11">Amino-acid biosynthesis; L-histidine biosynthesis; L-histidine from 5-phospho-alpha-D-ribose 1-diphosphate: step 4/9.</text>
</comment>
<reference evidence="12 13" key="1">
    <citation type="submission" date="2018-06" db="EMBL/GenBank/DDBJ databases">
        <authorList>
            <consortium name="Pathogen Informatics"/>
            <person name="Doyle S."/>
        </authorList>
    </citation>
    <scope>NUCLEOTIDE SEQUENCE [LARGE SCALE GENOMIC DNA]</scope>
    <source>
        <strain evidence="12 13">NCTC10738</strain>
    </source>
</reference>
<gene>
    <name evidence="9 12" type="primary">hisA</name>
    <name evidence="12" type="ORF">NCTC10738_03667</name>
</gene>
<evidence type="ECO:0000256" key="3">
    <source>
        <dbReference type="ARBA" id="ARBA00005133"/>
    </source>
</evidence>
<evidence type="ECO:0000256" key="5">
    <source>
        <dbReference type="ARBA" id="ARBA00022490"/>
    </source>
</evidence>
<evidence type="ECO:0000256" key="6">
    <source>
        <dbReference type="ARBA" id="ARBA00022605"/>
    </source>
</evidence>
<dbReference type="EMBL" id="UGYO01000002">
    <property type="protein sequence ID" value="SUJ04464.1"/>
    <property type="molecule type" value="Genomic_DNA"/>
</dbReference>
<dbReference type="InterPro" id="IPR006062">
    <property type="entry name" value="His_biosynth"/>
</dbReference>
<dbReference type="PANTHER" id="PTHR43090:SF2">
    <property type="entry name" value="1-(5-PHOSPHORIBOSYL)-5-[(5-PHOSPHORIBOSYLAMINO)METHYLIDENEAMINO] IMIDAZOLE-4-CARBOXAMIDE ISOMERASE"/>
    <property type="match status" value="1"/>
</dbReference>
<evidence type="ECO:0000256" key="2">
    <source>
        <dbReference type="ARBA" id="ARBA00004496"/>
    </source>
</evidence>
<dbReference type="FunFam" id="3.20.20.70:FF:000009">
    <property type="entry name" value="1-(5-phosphoribosyl)-5-[(5-phosphoribosylamino)methylideneamino] imidazole-4-carboxamide isomerase"/>
    <property type="match status" value="1"/>
</dbReference>
<dbReference type="Gene3D" id="3.20.20.70">
    <property type="entry name" value="Aldolase class I"/>
    <property type="match status" value="1"/>
</dbReference>
<dbReference type="SUPFAM" id="SSF51366">
    <property type="entry name" value="Ribulose-phoshate binding barrel"/>
    <property type="match status" value="1"/>
</dbReference>
<dbReference type="InterPro" id="IPR023016">
    <property type="entry name" value="HisA/PriA"/>
</dbReference>
<dbReference type="InterPro" id="IPR013785">
    <property type="entry name" value="Aldolase_TIM"/>
</dbReference>
<dbReference type="PANTHER" id="PTHR43090">
    <property type="entry name" value="1-(5-PHOSPHORIBOSYL)-5-[(5-PHOSPHORIBOSYLAMINO)METHYLIDENEAMINO] IMIDAZOLE-4-CARBOXAMIDE ISOMERASE"/>
    <property type="match status" value="1"/>
</dbReference>